<gene>
    <name evidence="1" type="primary">orf06728</name>
    <name evidence="1" type="ORF">Q903MT_gene6673</name>
</gene>
<dbReference type="AlphaFoldDB" id="A0A6B9XUQ3"/>
<protein>
    <submittedName>
        <fullName evidence="1">Uncharacterized protein</fullName>
    </submittedName>
</protein>
<dbReference type="EMBL" id="MK697705">
    <property type="protein sequence ID" value="QHR92626.1"/>
    <property type="molecule type" value="Genomic_DNA"/>
</dbReference>
<proteinExistence type="predicted"/>
<reference evidence="1" key="1">
    <citation type="submission" date="2019-03" db="EMBL/GenBank/DDBJ databases">
        <title>Largest Complete Mitochondrial Genome of a Gymnosperm, Sitka Spruce (Picea sitchensis), Indicates Complex Physical Structure.</title>
        <authorList>
            <person name="Jackman S.D."/>
            <person name="Coombe L."/>
            <person name="Warren R."/>
            <person name="Kirk H."/>
            <person name="Trinh E."/>
            <person name="McLeod T."/>
            <person name="Pleasance S."/>
            <person name="Pandoh P."/>
            <person name="Zhao Y."/>
            <person name="Coope R."/>
            <person name="Bousquet J."/>
            <person name="Bohlmann J.C."/>
            <person name="Jones S.J.M."/>
            <person name="Birol I."/>
        </authorList>
    </citation>
    <scope>NUCLEOTIDE SEQUENCE</scope>
    <source>
        <strain evidence="1">Q903</strain>
    </source>
</reference>
<keyword evidence="1" id="KW-0496">Mitochondrion</keyword>
<sequence>MSIASTQSFPLLPFHLVTRNSRERIRVMKASDQIPITNMNSLSVKTIGKSLNGTTLIPSFSLVLYFQPLTLAASVCLRSCCFWSFKVHLLVVFPCPRDYVKCLERETLVITYIKNEQYQLM</sequence>
<name>A0A6B9XUQ3_PICSI</name>
<evidence type="ECO:0000313" key="1">
    <source>
        <dbReference type="EMBL" id="QHR92626.1"/>
    </source>
</evidence>
<organism evidence="1">
    <name type="scientific">Picea sitchensis</name>
    <name type="common">Sitka spruce</name>
    <name type="synonym">Pinus sitchensis</name>
    <dbReference type="NCBI Taxonomy" id="3332"/>
    <lineage>
        <taxon>Eukaryota</taxon>
        <taxon>Viridiplantae</taxon>
        <taxon>Streptophyta</taxon>
        <taxon>Embryophyta</taxon>
        <taxon>Tracheophyta</taxon>
        <taxon>Spermatophyta</taxon>
        <taxon>Pinopsida</taxon>
        <taxon>Pinidae</taxon>
        <taxon>Conifers I</taxon>
        <taxon>Pinales</taxon>
        <taxon>Pinaceae</taxon>
        <taxon>Picea</taxon>
    </lineage>
</organism>
<accession>A0A6B9XUQ3</accession>
<geneLocation type="mitochondrion" evidence="1"/>